<gene>
    <name evidence="1" type="ORF">UFOPK3662_00748</name>
</gene>
<organism evidence="1">
    <name type="scientific">freshwater metagenome</name>
    <dbReference type="NCBI Taxonomy" id="449393"/>
    <lineage>
        <taxon>unclassified sequences</taxon>
        <taxon>metagenomes</taxon>
        <taxon>ecological metagenomes</taxon>
    </lineage>
</organism>
<proteinExistence type="predicted"/>
<dbReference type="SUPFAM" id="SSF55729">
    <property type="entry name" value="Acyl-CoA N-acyltransferases (Nat)"/>
    <property type="match status" value="1"/>
</dbReference>
<dbReference type="InterPro" id="IPR016181">
    <property type="entry name" value="Acyl_CoA_acyltransferase"/>
</dbReference>
<reference evidence="1" key="1">
    <citation type="submission" date="2020-05" db="EMBL/GenBank/DDBJ databases">
        <authorList>
            <person name="Chiriac C."/>
            <person name="Salcher M."/>
            <person name="Ghai R."/>
            <person name="Kavagutti S V."/>
        </authorList>
    </citation>
    <scope>NUCLEOTIDE SEQUENCE</scope>
</reference>
<evidence type="ECO:0000313" key="1">
    <source>
        <dbReference type="EMBL" id="CAB4923138.1"/>
    </source>
</evidence>
<sequence>MGARLSPTTSADVPDVARFLATHLNQRVPADQWSRALSVPWDVAQPNHGFHLREQDGTVVGAYLAYYSEQRVGDRLERFCNLGAWCVLEGHRAQGTRLLTRLLAQDGLHFTDFSPSGNVVALNRRLKFVDLDTTTDLLANVPLPPRPGAARLSEDPDALADALSDDELALYRDHRGASAAGHLLVSTPREHCYVVFRRDTRKHVRAFGSILHASNPELFRAEAGRVGSHLLARHGIAATLVERRVVGGPVRRATALRRARPKMFRSTSLAPEQVGYLYSELTCLAW</sequence>
<name>A0A6J7HTU1_9ZZZZ</name>
<protein>
    <submittedName>
        <fullName evidence="1">Unannotated protein</fullName>
    </submittedName>
</protein>
<dbReference type="AlphaFoldDB" id="A0A6J7HTU1"/>
<accession>A0A6J7HTU1</accession>
<dbReference type="EMBL" id="CAFBMW010000004">
    <property type="protein sequence ID" value="CAB4923138.1"/>
    <property type="molecule type" value="Genomic_DNA"/>
</dbReference>